<dbReference type="AlphaFoldDB" id="A0A7W7QUL0"/>
<reference evidence="1 2" key="1">
    <citation type="submission" date="2020-08" db="EMBL/GenBank/DDBJ databases">
        <title>Genomic Encyclopedia of Type Strains, Phase III (KMG-III): the genomes of soil and plant-associated and newly described type strains.</title>
        <authorList>
            <person name="Whitman W."/>
        </authorList>
    </citation>
    <scope>NUCLEOTIDE SEQUENCE [LARGE SCALE GENOMIC DNA]</scope>
    <source>
        <strain evidence="1 2">CECT 8840</strain>
    </source>
</reference>
<dbReference type="Proteomes" id="UP000552644">
    <property type="component" value="Unassembled WGS sequence"/>
</dbReference>
<sequence length="201" mass="21636">MPVLEPPAFPFPFFGAGEAGYYMWAEVHVRFAREPSISQRETIAETVPCPLRETVEWCGGRQLTVASGLFLHEILARAYPAAGGERDRVGDDGWLRAAPSRVAALNAAIDDWLRLIHGQCPILLAYRAEDPDAGGTRLSGWHDWSLTRLPDLLDELDGLLDETGHAAAMTRGVMAMARRAGALSGLGAATAGVISWTDGPA</sequence>
<gene>
    <name evidence="1" type="ORF">FHS44_007191</name>
</gene>
<dbReference type="RefSeq" id="WP_184723463.1">
    <property type="nucleotide sequence ID" value="NZ_JACHJP010000012.1"/>
</dbReference>
<evidence type="ECO:0000313" key="1">
    <source>
        <dbReference type="EMBL" id="MBB4920047.1"/>
    </source>
</evidence>
<keyword evidence="2" id="KW-1185">Reference proteome</keyword>
<name>A0A7W7QUL0_9ACTN</name>
<proteinExistence type="predicted"/>
<comment type="caution">
    <text evidence="1">The sequence shown here is derived from an EMBL/GenBank/DDBJ whole genome shotgun (WGS) entry which is preliminary data.</text>
</comment>
<dbReference type="EMBL" id="JACHJP010000012">
    <property type="protein sequence ID" value="MBB4920047.1"/>
    <property type="molecule type" value="Genomic_DNA"/>
</dbReference>
<evidence type="ECO:0000313" key="2">
    <source>
        <dbReference type="Proteomes" id="UP000552644"/>
    </source>
</evidence>
<organism evidence="1 2">
    <name type="scientific">Streptosporangium saharense</name>
    <dbReference type="NCBI Taxonomy" id="1706840"/>
    <lineage>
        <taxon>Bacteria</taxon>
        <taxon>Bacillati</taxon>
        <taxon>Actinomycetota</taxon>
        <taxon>Actinomycetes</taxon>
        <taxon>Streptosporangiales</taxon>
        <taxon>Streptosporangiaceae</taxon>
        <taxon>Streptosporangium</taxon>
    </lineage>
</organism>
<protein>
    <submittedName>
        <fullName evidence="1">Uncharacterized protein</fullName>
    </submittedName>
</protein>
<accession>A0A7W7QUL0</accession>